<dbReference type="InterPro" id="IPR001242">
    <property type="entry name" value="Condensation_dom"/>
</dbReference>
<feature type="domain" description="Carrier" evidence="6">
    <location>
        <begin position="519"/>
        <end position="594"/>
    </location>
</feature>
<keyword evidence="5" id="KW-0812">Transmembrane</keyword>
<dbReference type="InterPro" id="IPR042099">
    <property type="entry name" value="ANL_N_sf"/>
</dbReference>
<evidence type="ECO:0000256" key="3">
    <source>
        <dbReference type="ARBA" id="ARBA00022553"/>
    </source>
</evidence>
<dbReference type="Gene3D" id="3.30.559.30">
    <property type="entry name" value="Nonribosomal peptide synthetase, condensation domain"/>
    <property type="match status" value="2"/>
</dbReference>
<dbReference type="Gene3D" id="2.30.38.10">
    <property type="entry name" value="Luciferase, Domain 3"/>
    <property type="match status" value="1"/>
</dbReference>
<protein>
    <recommendedName>
        <fullName evidence="6">Carrier domain-containing protein</fullName>
    </recommendedName>
</protein>
<dbReference type="InterPro" id="IPR045851">
    <property type="entry name" value="AMP-bd_C_sf"/>
</dbReference>
<dbReference type="InterPro" id="IPR011701">
    <property type="entry name" value="MFS"/>
</dbReference>
<comment type="cofactor">
    <cofactor evidence="1">
        <name>pantetheine 4'-phosphate</name>
        <dbReference type="ChEBI" id="CHEBI:47942"/>
    </cofactor>
</comment>
<keyword evidence="5" id="KW-0472">Membrane</keyword>
<dbReference type="NCBIfam" id="TIGR01733">
    <property type="entry name" value="AA-adenyl-dom"/>
    <property type="match status" value="2"/>
</dbReference>
<dbReference type="Gene3D" id="1.10.1200.10">
    <property type="entry name" value="ACP-like"/>
    <property type="match status" value="2"/>
</dbReference>
<evidence type="ECO:0000313" key="8">
    <source>
        <dbReference type="Proteomes" id="UP001500603"/>
    </source>
</evidence>
<keyword evidence="2" id="KW-0596">Phosphopantetheine</keyword>
<dbReference type="InterPro" id="IPR029058">
    <property type="entry name" value="AB_hydrolase_fold"/>
</dbReference>
<feature type="transmembrane region" description="Helical" evidence="5">
    <location>
        <begin position="2469"/>
        <end position="2492"/>
    </location>
</feature>
<feature type="transmembrane region" description="Helical" evidence="5">
    <location>
        <begin position="2261"/>
        <end position="2282"/>
    </location>
</feature>
<dbReference type="InterPro" id="IPR009081">
    <property type="entry name" value="PP-bd_ACP"/>
</dbReference>
<feature type="transmembrane region" description="Helical" evidence="5">
    <location>
        <begin position="2524"/>
        <end position="2547"/>
    </location>
</feature>
<dbReference type="SMART" id="SM00823">
    <property type="entry name" value="PKS_PP"/>
    <property type="match status" value="2"/>
</dbReference>
<dbReference type="Gene3D" id="1.20.1250.20">
    <property type="entry name" value="MFS general substrate transporter like domains"/>
    <property type="match status" value="1"/>
</dbReference>
<dbReference type="Pfam" id="PF00975">
    <property type="entry name" value="Thioesterase"/>
    <property type="match status" value="1"/>
</dbReference>
<evidence type="ECO:0000256" key="4">
    <source>
        <dbReference type="SAM" id="MobiDB-lite"/>
    </source>
</evidence>
<feature type="transmembrane region" description="Helical" evidence="5">
    <location>
        <begin position="2609"/>
        <end position="2628"/>
    </location>
</feature>
<dbReference type="InterPro" id="IPR001031">
    <property type="entry name" value="Thioesterase"/>
</dbReference>
<feature type="transmembrane region" description="Helical" evidence="5">
    <location>
        <begin position="2321"/>
        <end position="2342"/>
    </location>
</feature>
<dbReference type="Pfam" id="PF00501">
    <property type="entry name" value="AMP-binding"/>
    <property type="match status" value="2"/>
</dbReference>
<feature type="transmembrane region" description="Helical" evidence="5">
    <location>
        <begin position="2499"/>
        <end position="2518"/>
    </location>
</feature>
<feature type="domain" description="Carrier" evidence="6">
    <location>
        <begin position="1856"/>
        <end position="1944"/>
    </location>
</feature>
<dbReference type="SUPFAM" id="SSF103473">
    <property type="entry name" value="MFS general substrate transporter"/>
    <property type="match status" value="1"/>
</dbReference>
<feature type="region of interest" description="Disordered" evidence="4">
    <location>
        <begin position="2192"/>
        <end position="2223"/>
    </location>
</feature>
<dbReference type="SUPFAM" id="SSF47336">
    <property type="entry name" value="ACP-like"/>
    <property type="match status" value="2"/>
</dbReference>
<evidence type="ECO:0000256" key="1">
    <source>
        <dbReference type="ARBA" id="ARBA00001957"/>
    </source>
</evidence>
<comment type="caution">
    <text evidence="7">The sequence shown here is derived from an EMBL/GenBank/DDBJ whole genome shotgun (WGS) entry which is preliminary data.</text>
</comment>
<keyword evidence="8" id="KW-1185">Reference proteome</keyword>
<dbReference type="EMBL" id="BAABJM010000002">
    <property type="protein sequence ID" value="GAA5051326.1"/>
    <property type="molecule type" value="Genomic_DNA"/>
</dbReference>
<dbReference type="PANTHER" id="PTHR45527">
    <property type="entry name" value="NONRIBOSOMAL PEPTIDE SYNTHETASE"/>
    <property type="match status" value="1"/>
</dbReference>
<evidence type="ECO:0000256" key="5">
    <source>
        <dbReference type="SAM" id="Phobius"/>
    </source>
</evidence>
<dbReference type="InterPro" id="IPR010071">
    <property type="entry name" value="AA_adenyl_dom"/>
</dbReference>
<reference evidence="8" key="1">
    <citation type="journal article" date="2019" name="Int. J. Syst. Evol. Microbiol.">
        <title>The Global Catalogue of Microorganisms (GCM) 10K type strain sequencing project: providing services to taxonomists for standard genome sequencing and annotation.</title>
        <authorList>
            <consortium name="The Broad Institute Genomics Platform"/>
            <consortium name="The Broad Institute Genome Sequencing Center for Infectious Disease"/>
            <person name="Wu L."/>
            <person name="Ma J."/>
        </authorList>
    </citation>
    <scope>NUCLEOTIDE SEQUENCE [LARGE SCALE GENOMIC DNA]</scope>
    <source>
        <strain evidence="8">JCM 18298</strain>
    </source>
</reference>
<sequence>MDAQVISSPGTSGKDRPPGLLEEIRCRVETQSSAAAVIAGDRVLTYGQLMSAAESVAAQLISCGVRPGEPVAVAAVRDIENIVAMLGILLADAAFVPLEPGDPPGRLAEMVHDVGATVAVAAVEHHSTFAEAGLTCLRPEGSGDGPIGAGWSVDADALCYIIHTSGTTGRAKGVGIPRRALDHFSKISAEYFEMGPGDRILQFFSLSFDACIEDIFPPLRAGATIVLRDDAMVATLDLFLQRCAEWAITILMLPTAYWHELVDAMVRDGLRLPATVRLVTIGGEEVRADRVADWRRMSLDPRVRLVNEYGPTETTVAVTADELAGPRSQVDLDGESTIGRPLPGIAVRVVDDAGVDVVEGHEGELLLGGPTVAVGYVGQPDRTAERFIIGPDGQRYYRTGDRVRMRADGRLAFGGRTDGQLKIRGYRIERAAVERALLGHFAVRDAVVDLDRARGVLIAYLIIDGGTVDDVRHHIESRLPAYSVPSLLVPVATFPRTSRDKVDVAALHRDYPAPDPGDRGGTPTEVRVRALLAAVLATDRIGLDDSLVAMGTHSLAMVQIGTRVAREFGVRLSLADLHAEPTIRGIAAAVRTRERVVERTPTPATVLPLTEFQRDIWLADQLHPGTPLHTIGVCYRITGDADPARIQAALDALVTRHDALRAVFGLDGDDPVMVFGRPARSVPLRVRYADMTEIDQLRRERGRTVLDPASGDVIAATLVIADESTELIVAVHHLVFDGWSATVLAEDLAALIDGASLEPAGAFATQLARPRDTSLDYWIEQLTGIDTDVLVPTDRPRPAVRSFQGAIIERRIGTDRFDRVGSIAAAAGTSTATVVLAAVQTLLSRVTGHTDITVLAPVAHRTDVDGERSIGAFVTVVPLRTDLAGDPDFQTVIARANRTLLGALDHDDPPMAELVTALGVPVHTDRSPFTQVILMMQNTPPAVAHSGRTSVEFLGSTHPGMTKLDLTFSIDFPDGLPVLYIEYAQELFDETTVAQLADQFLTLLDAVTEDPAHSLSRLPLPSVPTVATPDRDAVLTHYWQRRLVDADVAAELPRDRPRPQDRPFAAARVTRRLDTQLVERLREFGHAREAGLFPVILAGLHAVISRYTGRTGVTILAPSAGGDDRARTQSGDLAPELHARRMVGGRREDIENAAAHRELTAAAHHVDPGVSVIDVQPTCLPIHGDLRAEPGFADLVVQLRDAVAADLEHRLPALSDIVSASGLPISSNRHPLGDVVLAVHEPVRLGSHSQPGGPATIPVDLSITLDCFVDGPVLSIDYATEMFDSSRVDALIDHLLTLLTAAMNDPAIPVTRLRWLTDDERDRLINRWNDTSVDVPANRGIHQLLEYHARTTPHAAALTYRDQTMTYEQLNRAANRLAHLLRSLGIGPGARAAICLDRGTDFFVAMWAVLKAGGGYVPLDPAYPPRRLSFMLRDSAPLVLITRQDMAVSPQAPDGVVLVALDRDSAEIVAQPGTDPVPVGDPSDTAYLTYTSGSSGDPKGVVVEHGHLLHAAAMWQHAYQLEPSWTFQQAASFSFDMFVGETLRAHCAGGRLLVIPRETLLDPGELFTLMSTEQVACTELVPAVLRRLLAYVESTEQSLDFVKVLIGGGEKWSVQEYERARRLVGPHGRVVNSYGVTEVTVDNVYFDGDVEGLPADAPLPIGRPFPNNRVYVLDAHQSPVPAGIVGELYLGGRGVARGYHERERLNAERFLPDPFDSRDGGRMYRTGDSARWRGDGVVEFLGRLDDQVKINGYRVELNEVEAALTALPAVAAVGAAVHRTSTDHAYLVGYVAARPGADAEQLDENAIRLHLAEVVPPHLVPARIIVLPSLPLTPNGKLDRKALPIPAVADRAVSITARTTTEQRIAAVWATVLEIDTGPDTIGIDDSFFSLGGDSFSALRVARRLDPAPPLLELYRNPTIRMLAGWFDSEPEAADHPRPLLHRLTATDADRDGLTVVAIPYSGGSAVSYQPLADSMPIGWALYAAELPGHDSARPDEVLLGVEEIAASVVAEVRALTGSVLLYGHCLGVAATVEIAKRMEAEGLPLAGVGLGAAFPTARLPGRLFDLFYRLFPLDRFVSDRHYLSFLRSRGGFIDLGSPEEEAFVLRNVRRDARDAEEYFTEQYRHSGQAKLEAPIISIVGARDRATELYEERHHEWEQLAESVDLAVIPRAGHFFVRTHARQLAEALHDKFGPPAPKPVSPKVGAPAESRVVAARPSRSSPEPSLRRYAVVAGGQTISMLGSAISALVLSIWVFRETGSITQFSVISALGMLPGIIVSPFAGAVADAADRRMVMLASDFGAAIAMGIVAVLVYSGDVHLWQVYLAVIVTSVAVAFQRPAYLAAVAQLVPKRYLGRTNGITQLGVGAAAVVAPIVGIWLIGHIDVGGAILLDIATFAVAVSALLLVRFPDRLFRRREERFAAEILNGWRYIVRRPSLLAALRYFLVDNAMFLIGFAVIMPLLLIEQSAWVLSAALTAGGLGALSAGLVMGLWGGVARRANGMLFFMGVCSVGITAVGVSPSPILVIGGMFLMSFGESMAIAHWMTLLQTKVGVELQGRVLSCFLTVMLLTEPLSYLLIGPLAETYVQPLLKPGRPLADLLGPLLGTGPARGLALLLVISGLLQFGWAVRGWLYRPVRFIEDALPDAIPPDEIGDRDALQRHEDSRLLDQH</sequence>
<dbReference type="Pfam" id="PF07690">
    <property type="entry name" value="MFS_1"/>
    <property type="match status" value="1"/>
</dbReference>
<dbReference type="SUPFAM" id="SSF53474">
    <property type="entry name" value="alpha/beta-Hydrolases"/>
    <property type="match status" value="1"/>
</dbReference>
<accession>A0ABP9K801</accession>
<dbReference type="InterPro" id="IPR023213">
    <property type="entry name" value="CAT-like_dom_sf"/>
</dbReference>
<name>A0ABP9K801_9NOCA</name>
<feature type="transmembrane region" description="Helical" evidence="5">
    <location>
        <begin position="2294"/>
        <end position="2315"/>
    </location>
</feature>
<dbReference type="CDD" id="cd06173">
    <property type="entry name" value="MFS_MefA_like"/>
    <property type="match status" value="1"/>
</dbReference>
<dbReference type="InterPro" id="IPR020845">
    <property type="entry name" value="AMP-binding_CS"/>
</dbReference>
<dbReference type="PROSITE" id="PS00455">
    <property type="entry name" value="AMP_BINDING"/>
    <property type="match status" value="2"/>
</dbReference>
<dbReference type="Gene3D" id="3.40.50.12780">
    <property type="entry name" value="N-terminal domain of ligase-like"/>
    <property type="match status" value="1"/>
</dbReference>
<proteinExistence type="predicted"/>
<dbReference type="InterPro" id="IPR036259">
    <property type="entry name" value="MFS_trans_sf"/>
</dbReference>
<organism evidence="7 8">
    <name type="scientific">Nocardia callitridis</name>
    <dbReference type="NCBI Taxonomy" id="648753"/>
    <lineage>
        <taxon>Bacteria</taxon>
        <taxon>Bacillati</taxon>
        <taxon>Actinomycetota</taxon>
        <taxon>Actinomycetes</taxon>
        <taxon>Mycobacteriales</taxon>
        <taxon>Nocardiaceae</taxon>
        <taxon>Nocardia</taxon>
    </lineage>
</organism>
<dbReference type="SUPFAM" id="SSF52777">
    <property type="entry name" value="CoA-dependent acyltransferases"/>
    <property type="match status" value="4"/>
</dbReference>
<feature type="transmembrane region" description="Helical" evidence="5">
    <location>
        <begin position="2443"/>
        <end position="2463"/>
    </location>
</feature>
<dbReference type="Proteomes" id="UP001500603">
    <property type="component" value="Unassembled WGS sequence"/>
</dbReference>
<dbReference type="InterPro" id="IPR000873">
    <property type="entry name" value="AMP-dep_synth/lig_dom"/>
</dbReference>
<feature type="transmembrane region" description="Helical" evidence="5">
    <location>
        <begin position="2559"/>
        <end position="2578"/>
    </location>
</feature>
<dbReference type="CDD" id="cd05930">
    <property type="entry name" value="A_NRPS"/>
    <property type="match status" value="2"/>
</dbReference>
<evidence type="ECO:0000259" key="6">
    <source>
        <dbReference type="PROSITE" id="PS50075"/>
    </source>
</evidence>
<keyword evidence="3" id="KW-0597">Phosphoprotein</keyword>
<evidence type="ECO:0000256" key="2">
    <source>
        <dbReference type="ARBA" id="ARBA00022450"/>
    </source>
</evidence>
<dbReference type="Pfam" id="PF13193">
    <property type="entry name" value="AMP-binding_C"/>
    <property type="match status" value="1"/>
</dbReference>
<dbReference type="SUPFAM" id="SSF56801">
    <property type="entry name" value="Acetyl-CoA synthetase-like"/>
    <property type="match status" value="2"/>
</dbReference>
<dbReference type="Gene3D" id="3.30.300.30">
    <property type="match status" value="2"/>
</dbReference>
<dbReference type="InterPro" id="IPR025110">
    <property type="entry name" value="AMP-bd_C"/>
</dbReference>
<dbReference type="InterPro" id="IPR036736">
    <property type="entry name" value="ACP-like_sf"/>
</dbReference>
<keyword evidence="5" id="KW-1133">Transmembrane helix</keyword>
<dbReference type="Pfam" id="PF00550">
    <property type="entry name" value="PP-binding"/>
    <property type="match status" value="2"/>
</dbReference>
<feature type="transmembrane region" description="Helical" evidence="5">
    <location>
        <begin position="2387"/>
        <end position="2406"/>
    </location>
</feature>
<dbReference type="Gene3D" id="3.30.559.10">
    <property type="entry name" value="Chloramphenicol acetyltransferase-like domain"/>
    <property type="match status" value="1"/>
</dbReference>
<dbReference type="PANTHER" id="PTHR45527:SF1">
    <property type="entry name" value="FATTY ACID SYNTHASE"/>
    <property type="match status" value="1"/>
</dbReference>
<dbReference type="PROSITE" id="PS50075">
    <property type="entry name" value="CARRIER"/>
    <property type="match status" value="2"/>
</dbReference>
<dbReference type="InterPro" id="IPR020806">
    <property type="entry name" value="PKS_PP-bd"/>
</dbReference>
<dbReference type="Pfam" id="PF00668">
    <property type="entry name" value="Condensation"/>
    <property type="match status" value="1"/>
</dbReference>
<dbReference type="Gene3D" id="3.40.50.980">
    <property type="match status" value="2"/>
</dbReference>
<gene>
    <name evidence="7" type="ORF">GCM10023318_22590</name>
</gene>
<feature type="compositionally biased region" description="Low complexity" evidence="4">
    <location>
        <begin position="2210"/>
        <end position="2223"/>
    </location>
</feature>
<feature type="transmembrane region" description="Helical" evidence="5">
    <location>
        <begin position="2363"/>
        <end position="2381"/>
    </location>
</feature>
<evidence type="ECO:0000313" key="7">
    <source>
        <dbReference type="EMBL" id="GAA5051326.1"/>
    </source>
</evidence>
<dbReference type="Gene3D" id="3.40.50.1820">
    <property type="entry name" value="alpha/beta hydrolase"/>
    <property type="match status" value="1"/>
</dbReference>